<dbReference type="EMBL" id="MTSE01000007">
    <property type="protein sequence ID" value="OUJ73277.1"/>
    <property type="molecule type" value="Genomic_DNA"/>
</dbReference>
<accession>A0A243WEI2</accession>
<name>A0A243WEI2_9BACT</name>
<sequence>MAPTGSGAFMFVHAAPNLPMEYSLNLATGQVSEFAPSTAPMAAPTDTTSIVIYRRPDAAPDQPVTLLVDGQVVGTLRGNEYVVIPWTDKKKELALSARTAQETTYRFHPNFLAGNYLDCRLVSATQAAPRLRLVLAEEGAVHVAELNPAKE</sequence>
<evidence type="ECO:0000313" key="1">
    <source>
        <dbReference type="EMBL" id="OUJ73277.1"/>
    </source>
</evidence>
<evidence type="ECO:0008006" key="3">
    <source>
        <dbReference type="Google" id="ProtNLM"/>
    </source>
</evidence>
<keyword evidence="2" id="KW-1185">Reference proteome</keyword>
<dbReference type="AlphaFoldDB" id="A0A243WEI2"/>
<evidence type="ECO:0000313" key="2">
    <source>
        <dbReference type="Proteomes" id="UP000194873"/>
    </source>
</evidence>
<comment type="caution">
    <text evidence="1">The sequence shown here is derived from an EMBL/GenBank/DDBJ whole genome shotgun (WGS) entry which is preliminary data.</text>
</comment>
<proteinExistence type="predicted"/>
<dbReference type="Proteomes" id="UP000194873">
    <property type="component" value="Unassembled WGS sequence"/>
</dbReference>
<gene>
    <name evidence="1" type="ORF">BXP70_15795</name>
</gene>
<organism evidence="1 2">
    <name type="scientific">Hymenobacter crusticola</name>
    <dbReference type="NCBI Taxonomy" id="1770526"/>
    <lineage>
        <taxon>Bacteria</taxon>
        <taxon>Pseudomonadati</taxon>
        <taxon>Bacteroidota</taxon>
        <taxon>Cytophagia</taxon>
        <taxon>Cytophagales</taxon>
        <taxon>Hymenobacteraceae</taxon>
        <taxon>Hymenobacter</taxon>
    </lineage>
</organism>
<protein>
    <recommendedName>
        <fullName evidence="3">DUF4397 domain-containing protein</fullName>
    </recommendedName>
</protein>
<reference evidence="1 2" key="1">
    <citation type="submission" date="2017-01" db="EMBL/GenBank/DDBJ databases">
        <title>A new Hymenobacter.</title>
        <authorList>
            <person name="Liang Y."/>
            <person name="Feng F."/>
        </authorList>
    </citation>
    <scope>NUCLEOTIDE SEQUENCE [LARGE SCALE GENOMIC DNA]</scope>
    <source>
        <strain evidence="1">MIMBbqt21</strain>
    </source>
</reference>